<accession>A0A3P7TEV7</accession>
<accession>A0A183F4S6</accession>
<dbReference type="Proteomes" id="UP000050761">
    <property type="component" value="Unassembled WGS sequence"/>
</dbReference>
<protein>
    <submittedName>
        <fullName evidence="1 3">Uncharacterized protein</fullName>
    </submittedName>
</protein>
<name>A0A183F4S6_HELPZ</name>
<evidence type="ECO:0000313" key="2">
    <source>
        <dbReference type="Proteomes" id="UP000050761"/>
    </source>
</evidence>
<gene>
    <name evidence="1" type="ORF">HPBE_LOCUS1169</name>
</gene>
<dbReference type="AlphaFoldDB" id="A0A183F4S6"/>
<dbReference type="EMBL" id="UZAH01001174">
    <property type="protein sequence ID" value="VDO19551.1"/>
    <property type="molecule type" value="Genomic_DNA"/>
</dbReference>
<dbReference type="OrthoDB" id="5905407at2759"/>
<reference evidence="3" key="2">
    <citation type="submission" date="2019-09" db="UniProtKB">
        <authorList>
            <consortium name="WormBaseParasite"/>
        </authorList>
    </citation>
    <scope>IDENTIFICATION</scope>
</reference>
<organism evidence="2 3">
    <name type="scientific">Heligmosomoides polygyrus</name>
    <name type="common">Parasitic roundworm</name>
    <dbReference type="NCBI Taxonomy" id="6339"/>
    <lineage>
        <taxon>Eukaryota</taxon>
        <taxon>Metazoa</taxon>
        <taxon>Ecdysozoa</taxon>
        <taxon>Nematoda</taxon>
        <taxon>Chromadorea</taxon>
        <taxon>Rhabditida</taxon>
        <taxon>Rhabditina</taxon>
        <taxon>Rhabditomorpha</taxon>
        <taxon>Strongyloidea</taxon>
        <taxon>Heligmosomidae</taxon>
        <taxon>Heligmosomoides</taxon>
    </lineage>
</organism>
<evidence type="ECO:0000313" key="1">
    <source>
        <dbReference type="EMBL" id="VDO19551.1"/>
    </source>
</evidence>
<proteinExistence type="predicted"/>
<evidence type="ECO:0000313" key="3">
    <source>
        <dbReference type="WBParaSite" id="HPBE_0000116801-mRNA-1"/>
    </source>
</evidence>
<dbReference type="WBParaSite" id="HPBE_0000116801-mRNA-1">
    <property type="protein sequence ID" value="HPBE_0000116801-mRNA-1"/>
    <property type="gene ID" value="HPBE_0000116801"/>
</dbReference>
<sequence>MSVIGLARRANSFQWHHVEERTSPPKGWHDYFEEISNVEFAHPATPFASLVFDSVQKITVSEIEAALRKMKSGPDDLPADCGSHP</sequence>
<keyword evidence="2" id="KW-1185">Reference proteome</keyword>
<reference evidence="1 2" key="1">
    <citation type="submission" date="2018-11" db="EMBL/GenBank/DDBJ databases">
        <authorList>
            <consortium name="Pathogen Informatics"/>
        </authorList>
    </citation>
    <scope>NUCLEOTIDE SEQUENCE [LARGE SCALE GENOMIC DNA]</scope>
</reference>